<reference evidence="1" key="1">
    <citation type="submission" date="2020-08" db="EMBL/GenBank/DDBJ databases">
        <title>Multicomponent nature underlies the extraordinary mechanical properties of spider dragline silk.</title>
        <authorList>
            <person name="Kono N."/>
            <person name="Nakamura H."/>
            <person name="Mori M."/>
            <person name="Yoshida Y."/>
            <person name="Ohtoshi R."/>
            <person name="Malay A.D."/>
            <person name="Moran D.A.P."/>
            <person name="Tomita M."/>
            <person name="Numata K."/>
            <person name="Arakawa K."/>
        </authorList>
    </citation>
    <scope>NUCLEOTIDE SEQUENCE</scope>
</reference>
<dbReference type="EMBL" id="BMAW01063933">
    <property type="protein sequence ID" value="GFT42560.1"/>
    <property type="molecule type" value="Genomic_DNA"/>
</dbReference>
<dbReference type="Proteomes" id="UP000887013">
    <property type="component" value="Unassembled WGS sequence"/>
</dbReference>
<keyword evidence="2" id="KW-1185">Reference proteome</keyword>
<name>A0A8X6TPN2_NEPPI</name>
<gene>
    <name evidence="1" type="ORF">NPIL_668061</name>
</gene>
<evidence type="ECO:0000313" key="1">
    <source>
        <dbReference type="EMBL" id="GFT42560.1"/>
    </source>
</evidence>
<organism evidence="1 2">
    <name type="scientific">Nephila pilipes</name>
    <name type="common">Giant wood spider</name>
    <name type="synonym">Nephila maculata</name>
    <dbReference type="NCBI Taxonomy" id="299642"/>
    <lineage>
        <taxon>Eukaryota</taxon>
        <taxon>Metazoa</taxon>
        <taxon>Ecdysozoa</taxon>
        <taxon>Arthropoda</taxon>
        <taxon>Chelicerata</taxon>
        <taxon>Arachnida</taxon>
        <taxon>Araneae</taxon>
        <taxon>Araneomorphae</taxon>
        <taxon>Entelegynae</taxon>
        <taxon>Araneoidea</taxon>
        <taxon>Nephilidae</taxon>
        <taxon>Nephila</taxon>
    </lineage>
</organism>
<evidence type="ECO:0000313" key="2">
    <source>
        <dbReference type="Proteomes" id="UP000887013"/>
    </source>
</evidence>
<sequence>MLGFFLDKAWCFSRSLEEMLLDFRLILFSSIAVRSLCSALAGSRCAHIHRSQDFLEHGYMRLSISQFCSKGLAWNFLDKYCLLCDLDVCFQVLSIKRFCAAYLPRCSSLLNGSWNLIQAYL</sequence>
<protein>
    <submittedName>
        <fullName evidence="1">Uncharacterized protein</fullName>
    </submittedName>
</protein>
<accession>A0A8X6TPN2</accession>
<dbReference type="AlphaFoldDB" id="A0A8X6TPN2"/>
<comment type="caution">
    <text evidence="1">The sequence shown here is derived from an EMBL/GenBank/DDBJ whole genome shotgun (WGS) entry which is preliminary data.</text>
</comment>
<proteinExistence type="predicted"/>